<evidence type="ECO:0000256" key="1">
    <source>
        <dbReference type="SAM" id="MobiDB-lite"/>
    </source>
</evidence>
<dbReference type="Pfam" id="PF12237">
    <property type="entry name" value="PCIF1_WW"/>
    <property type="match status" value="1"/>
</dbReference>
<dbReference type="EMBL" id="CAXAMM010041735">
    <property type="protein sequence ID" value="CAK9100981.1"/>
    <property type="molecule type" value="Genomic_DNA"/>
</dbReference>
<gene>
    <name evidence="3" type="ORF">SCF082_LOCUS47228</name>
</gene>
<evidence type="ECO:0000313" key="3">
    <source>
        <dbReference type="EMBL" id="CAK9100981.1"/>
    </source>
</evidence>
<organism evidence="3 4">
    <name type="scientific">Durusdinium trenchii</name>
    <dbReference type="NCBI Taxonomy" id="1381693"/>
    <lineage>
        <taxon>Eukaryota</taxon>
        <taxon>Sar</taxon>
        <taxon>Alveolata</taxon>
        <taxon>Dinophyceae</taxon>
        <taxon>Suessiales</taxon>
        <taxon>Symbiodiniaceae</taxon>
        <taxon>Durusdinium</taxon>
    </lineage>
</organism>
<keyword evidence="4" id="KW-1185">Reference proteome</keyword>
<name>A0ABP0RK35_9DINO</name>
<dbReference type="PANTHER" id="PTHR21727:SF0">
    <property type="entry name" value="MRNA (2'-O-METHYLADENOSINE-N(6)-)-METHYLTRANSFERASE"/>
    <property type="match status" value="1"/>
</dbReference>
<evidence type="ECO:0000259" key="2">
    <source>
        <dbReference type="Pfam" id="PF12237"/>
    </source>
</evidence>
<dbReference type="Proteomes" id="UP001642464">
    <property type="component" value="Unassembled WGS sequence"/>
</dbReference>
<dbReference type="PANTHER" id="PTHR21727">
    <property type="entry name" value="PHOSPHORYLATED CTD INTERACTING FACTOR 1"/>
    <property type="match status" value="1"/>
</dbReference>
<feature type="region of interest" description="Disordered" evidence="1">
    <location>
        <begin position="123"/>
        <end position="155"/>
    </location>
</feature>
<protein>
    <submittedName>
        <fullName evidence="3">mRNA (2'-O-methyladenosine-N(6)-)-methyltransferase (Cap-specific adenosine methyltransferase) (CAPAM) (Phosphorylated CTD-interacting factor 1)</fullName>
    </submittedName>
</protein>
<reference evidence="3 4" key="1">
    <citation type="submission" date="2024-02" db="EMBL/GenBank/DDBJ databases">
        <authorList>
            <person name="Chen Y."/>
            <person name="Shah S."/>
            <person name="Dougan E. K."/>
            <person name="Thang M."/>
            <person name="Chan C."/>
        </authorList>
    </citation>
    <scope>NUCLEOTIDE SEQUENCE [LARGE SCALE GENOMIC DNA]</scope>
</reference>
<feature type="non-terminal residue" evidence="3">
    <location>
        <position position="155"/>
    </location>
</feature>
<feature type="non-terminal residue" evidence="3">
    <location>
        <position position="1"/>
    </location>
</feature>
<feature type="domain" description="PCIF1 WW" evidence="2">
    <location>
        <begin position="1"/>
        <end position="87"/>
    </location>
</feature>
<proteinExistence type="predicted"/>
<accession>A0ABP0RK35</accession>
<sequence>DACFGSLGSFFNFSPRQGAFEVNPPFAPAMIARTREHMHKLLEEATGPLRFVVAVANWPHPEVEALSSSPFRTSPPVVVGQDDQVWMDGREKRRAPVELLLLVLQNHAAQPVTRDQLERLRQSCTGEAKPMGPRKRPLPVEALEVDDGASAASAP</sequence>
<dbReference type="InterPro" id="IPR022035">
    <property type="entry name" value="PCIF1_WW"/>
</dbReference>
<comment type="caution">
    <text evidence="3">The sequence shown here is derived from an EMBL/GenBank/DDBJ whole genome shotgun (WGS) entry which is preliminary data.</text>
</comment>
<dbReference type="InterPro" id="IPR039881">
    <property type="entry name" value="PCIF1-like"/>
</dbReference>
<evidence type="ECO:0000313" key="4">
    <source>
        <dbReference type="Proteomes" id="UP001642464"/>
    </source>
</evidence>